<dbReference type="Proteomes" id="UP001362999">
    <property type="component" value="Unassembled WGS sequence"/>
</dbReference>
<protein>
    <recommendedName>
        <fullName evidence="2">DUF6535 domain-containing protein</fullName>
    </recommendedName>
</protein>
<dbReference type="AlphaFoldDB" id="A0AAV9ZCE2"/>
<dbReference type="EMBL" id="JAWWNJ010000166">
    <property type="protein sequence ID" value="KAK6977682.1"/>
    <property type="molecule type" value="Genomic_DNA"/>
</dbReference>
<feature type="domain" description="DUF6535" evidence="2">
    <location>
        <begin position="74"/>
        <end position="168"/>
    </location>
</feature>
<sequence>MFRMYKALADCHSKSPPAAGEAMAFWNGYNTLAKEYDKEFLRRYDTDLDTCLIFAGLFSAVSSAFIIQIQPEFDSDPHPLSVIAQSLLYISLGSTLLAALLAVLGKQWLMYYSAAGERGSIDTRGFERQRKLDGLRKWRFELIMQAFPLLLQFGLFLFASSLSVYLWKIHRVLAGIVLGMTAVGTIAYLALLMSAIFSEDSPFQTPLAPFFKTIGSRIVPESVKRKGQAFYGKCRQQLLEMQTYIKQLFSSLLSQSSNLLPRFALHQTVCWVLETSTDATLLAQAADMSIDLQWPLDMNLTLDHLIQKFLGCFEYHIGRNQHVLDRVRHGHGMESRATQFGQAYITMQSFLSPQSLISSSIVVSNGLLNILSPELATVLELISNRTSHSTGILSQPWLMRALHIKLKLEPIGFAHNTITYLKHLVAKLDPNSCLTCATFSEYLFVVYFCLVDGNISSHDMRVMDKSAYEMLLYERILKTLPLKLTSKPADMKLNADILKLTLQLANNCKDHREWHEHSLERQVLVYEFCGALPRTDGWIQVICTPGLLSPAVWSNPASYNPEAESWIYNALESIPSPVNEQGEWEEKTVDVFNGLLCAVYNKGLAPPKISLKLLIQLLSLPDSVSSSAAWLMLQENVHDWYTDPEIGLEFRNHSVWSLLCAVILQDHQSIPETHLRCYVDLAYLLSAIPEWQPDIRKELSSWVHIFPAMLTSDQSLEKYNTVFKTIWPSSLRISAHNHLEETAGLVCVALSNFWASFDIATPMDPNSLFAWLDCTNSIINNVDVRKTVQHTETMQESFIPLQNNLLGFVDQIQSLPSPNRTPILTACGEIIRDFATKMLQTEVREKDLYYFQDQIEWMRTTMTTNLSS</sequence>
<feature type="transmembrane region" description="Helical" evidence="1">
    <location>
        <begin position="82"/>
        <end position="104"/>
    </location>
</feature>
<feature type="transmembrane region" description="Helical" evidence="1">
    <location>
        <begin position="173"/>
        <end position="197"/>
    </location>
</feature>
<keyword evidence="1" id="KW-0472">Membrane</keyword>
<keyword evidence="1" id="KW-0812">Transmembrane</keyword>
<keyword evidence="4" id="KW-1185">Reference proteome</keyword>
<evidence type="ECO:0000313" key="4">
    <source>
        <dbReference type="Proteomes" id="UP001362999"/>
    </source>
</evidence>
<keyword evidence="1" id="KW-1133">Transmembrane helix</keyword>
<dbReference type="Pfam" id="PF20153">
    <property type="entry name" value="DUF6535"/>
    <property type="match status" value="1"/>
</dbReference>
<evidence type="ECO:0000313" key="3">
    <source>
        <dbReference type="EMBL" id="KAK6977682.1"/>
    </source>
</evidence>
<evidence type="ECO:0000256" key="1">
    <source>
        <dbReference type="SAM" id="Phobius"/>
    </source>
</evidence>
<gene>
    <name evidence="3" type="ORF">R3P38DRAFT_2581166</name>
</gene>
<comment type="caution">
    <text evidence="3">The sequence shown here is derived from an EMBL/GenBank/DDBJ whole genome shotgun (WGS) entry which is preliminary data.</text>
</comment>
<accession>A0AAV9ZCE2</accession>
<proteinExistence type="predicted"/>
<evidence type="ECO:0000259" key="2">
    <source>
        <dbReference type="Pfam" id="PF20153"/>
    </source>
</evidence>
<reference evidence="3 4" key="1">
    <citation type="journal article" date="2024" name="J Genomics">
        <title>Draft genome sequencing and assembly of Favolaschia claudopus CIRM-BRFM 2984 isolated from oak limbs.</title>
        <authorList>
            <person name="Navarro D."/>
            <person name="Drula E."/>
            <person name="Chaduli D."/>
            <person name="Cazenave R."/>
            <person name="Ahrendt S."/>
            <person name="Wang J."/>
            <person name="Lipzen A."/>
            <person name="Daum C."/>
            <person name="Barry K."/>
            <person name="Grigoriev I.V."/>
            <person name="Favel A."/>
            <person name="Rosso M.N."/>
            <person name="Martin F."/>
        </authorList>
    </citation>
    <scope>NUCLEOTIDE SEQUENCE [LARGE SCALE GENOMIC DNA]</scope>
    <source>
        <strain evidence="3 4">CIRM-BRFM 2984</strain>
    </source>
</reference>
<feature type="transmembrane region" description="Helical" evidence="1">
    <location>
        <begin position="51"/>
        <end position="70"/>
    </location>
</feature>
<name>A0AAV9ZCE2_9AGAR</name>
<dbReference type="InterPro" id="IPR045338">
    <property type="entry name" value="DUF6535"/>
</dbReference>
<organism evidence="3 4">
    <name type="scientific">Favolaschia claudopus</name>
    <dbReference type="NCBI Taxonomy" id="2862362"/>
    <lineage>
        <taxon>Eukaryota</taxon>
        <taxon>Fungi</taxon>
        <taxon>Dikarya</taxon>
        <taxon>Basidiomycota</taxon>
        <taxon>Agaricomycotina</taxon>
        <taxon>Agaricomycetes</taxon>
        <taxon>Agaricomycetidae</taxon>
        <taxon>Agaricales</taxon>
        <taxon>Marasmiineae</taxon>
        <taxon>Mycenaceae</taxon>
        <taxon>Favolaschia</taxon>
    </lineage>
</organism>